<name>A0A831W9Z9_9GAMM</name>
<comment type="caution">
    <text evidence="1">The sequence shown here is derived from an EMBL/GenBank/DDBJ whole genome shotgun (WGS) entry which is preliminary data.</text>
</comment>
<sequence>MTRVDFYVLGPQARGDRYLLACRLTEKAWQQGHRVYLHTTSEQESRHLDRLLWTFRDGSFLPHGLAADAEPAANPILIGHADGVGDEHDVLVNLAPGVPPFFSRFERVAEPLDQDPAVRSAGRERFRYYRDRGYAPTSHDITR</sequence>
<dbReference type="GO" id="GO:0006260">
    <property type="term" value="P:DNA replication"/>
    <property type="evidence" value="ECO:0007669"/>
    <property type="project" value="InterPro"/>
</dbReference>
<dbReference type="Pfam" id="PF04364">
    <property type="entry name" value="DNA_pol3_chi"/>
    <property type="match status" value="1"/>
</dbReference>
<dbReference type="InterPro" id="IPR036768">
    <property type="entry name" value="PolIII_chi_sf"/>
</dbReference>
<evidence type="ECO:0000313" key="1">
    <source>
        <dbReference type="EMBL" id="HEB97520.1"/>
    </source>
</evidence>
<dbReference type="PANTHER" id="PTHR38767">
    <property type="entry name" value="DNA POLYMERASE III SUBUNIT CHI"/>
    <property type="match status" value="1"/>
</dbReference>
<dbReference type="Proteomes" id="UP000886251">
    <property type="component" value="Unassembled WGS sequence"/>
</dbReference>
<dbReference type="EMBL" id="DRKP01000176">
    <property type="protein sequence ID" value="HEB97520.1"/>
    <property type="molecule type" value="Genomic_DNA"/>
</dbReference>
<gene>
    <name evidence="1" type="ORF">ENI96_13945</name>
</gene>
<proteinExistence type="predicted"/>
<organism evidence="1">
    <name type="scientific">Sedimenticola thiotaurini</name>
    <dbReference type="NCBI Taxonomy" id="1543721"/>
    <lineage>
        <taxon>Bacteria</taxon>
        <taxon>Pseudomonadati</taxon>
        <taxon>Pseudomonadota</taxon>
        <taxon>Gammaproteobacteria</taxon>
        <taxon>Chromatiales</taxon>
        <taxon>Sedimenticolaceae</taxon>
        <taxon>Sedimenticola</taxon>
    </lineage>
</organism>
<dbReference type="PANTHER" id="PTHR38767:SF1">
    <property type="entry name" value="DNA POLYMERASE III SUBUNIT CHI"/>
    <property type="match status" value="1"/>
</dbReference>
<accession>A0A831W9Z9</accession>
<dbReference type="Gene3D" id="3.40.50.10110">
    <property type="entry name" value="DNA polymerase III subunit chi"/>
    <property type="match status" value="1"/>
</dbReference>
<dbReference type="GO" id="GO:0003887">
    <property type="term" value="F:DNA-directed DNA polymerase activity"/>
    <property type="evidence" value="ECO:0007669"/>
    <property type="project" value="InterPro"/>
</dbReference>
<dbReference type="GO" id="GO:0003677">
    <property type="term" value="F:DNA binding"/>
    <property type="evidence" value="ECO:0007669"/>
    <property type="project" value="InterPro"/>
</dbReference>
<dbReference type="InterPro" id="IPR007459">
    <property type="entry name" value="DNA_pol3_chi"/>
</dbReference>
<reference evidence="1" key="1">
    <citation type="journal article" date="2020" name="mSystems">
        <title>Genome- and Community-Level Interaction Insights into Carbon Utilization and Element Cycling Functions of Hydrothermarchaeota in Hydrothermal Sediment.</title>
        <authorList>
            <person name="Zhou Z."/>
            <person name="Liu Y."/>
            <person name="Xu W."/>
            <person name="Pan J."/>
            <person name="Luo Z.H."/>
            <person name="Li M."/>
        </authorList>
    </citation>
    <scope>NUCLEOTIDE SEQUENCE [LARGE SCALE GENOMIC DNA]</scope>
    <source>
        <strain evidence="1">HyVt-443</strain>
    </source>
</reference>
<dbReference type="AlphaFoldDB" id="A0A831W9Z9"/>
<dbReference type="SUPFAM" id="SSF102400">
    <property type="entry name" value="DNA polymerase III chi subunit"/>
    <property type="match status" value="1"/>
</dbReference>
<dbReference type="GO" id="GO:0032298">
    <property type="term" value="P:positive regulation of DNA-templated DNA replication initiation"/>
    <property type="evidence" value="ECO:0007669"/>
    <property type="project" value="TreeGrafter"/>
</dbReference>
<protein>
    <submittedName>
        <fullName evidence="1">DNA polymerase III subunit chi</fullName>
    </submittedName>
</protein>